<dbReference type="PANTHER" id="PTHR35532">
    <property type="entry name" value="SIMILAR TO POLYHYDROXYALKANOATE DEPOLYMERASE"/>
    <property type="match status" value="1"/>
</dbReference>
<dbReference type="SUPFAM" id="SSF54001">
    <property type="entry name" value="Cysteine proteinases"/>
    <property type="match status" value="1"/>
</dbReference>
<reference evidence="1 2" key="1">
    <citation type="submission" date="2012-02" db="EMBL/GenBank/DDBJ databases">
        <title>The Genome Sequence of Bacteroides finegoldii CL09T03C10.</title>
        <authorList>
            <consortium name="The Broad Institute Genome Sequencing Platform"/>
            <person name="Earl A."/>
            <person name="Ward D."/>
            <person name="Feldgarden M."/>
            <person name="Gevers D."/>
            <person name="Zitomersky N.L."/>
            <person name="Coyne M.J."/>
            <person name="Comstock L.E."/>
            <person name="Young S.K."/>
            <person name="Zeng Q."/>
            <person name="Gargeya S."/>
            <person name="Fitzgerald M."/>
            <person name="Haas B."/>
            <person name="Abouelleil A."/>
            <person name="Alvarado L."/>
            <person name="Arachchi H.M."/>
            <person name="Berlin A."/>
            <person name="Chapman S.B."/>
            <person name="Gearin G."/>
            <person name="Goldberg J."/>
            <person name="Griggs A."/>
            <person name="Gujja S."/>
            <person name="Hansen M."/>
            <person name="Heiman D."/>
            <person name="Howarth C."/>
            <person name="Larimer J."/>
            <person name="Lui A."/>
            <person name="MacDonald P.J.P."/>
            <person name="McCowen C."/>
            <person name="Montmayeur A."/>
            <person name="Murphy C."/>
            <person name="Neiman D."/>
            <person name="Pearson M."/>
            <person name="Priest M."/>
            <person name="Roberts A."/>
            <person name="Saif S."/>
            <person name="Shea T."/>
            <person name="Sisk P."/>
            <person name="Stolte C."/>
            <person name="Sykes S."/>
            <person name="Wortman J."/>
            <person name="Nusbaum C."/>
            <person name="Birren B."/>
        </authorList>
    </citation>
    <scope>NUCLEOTIDE SEQUENCE [LARGE SCALE GENOMIC DNA]</scope>
    <source>
        <strain evidence="1 2">CL09T03C10</strain>
    </source>
</reference>
<sequence length="668" mass="78363">MKKHLGYIELILIALFISVVSQIIAKIVYKEEPTSYLEVALQSAGNSRIELEKVLRYYKENSSDSLKYKAVCFLIENMPFYAYSDGEQLENYKSYYTCLKKSPKTPQQVADSVKEAYGSMKKLDKKRDILEVDSAYLCHNIDWAFKVWQEQPWGKNISFETFCEYLLPYRIGDEPLSYWRETYYEKYNSLLDSLRMSDSLDIEDPVVAANYLISKLPDKNYYYTSVTPYPFGHIGPEYVQYLSGTCREVTDFGVYLFRALGIPCAIDFVPVRSYVNAGHFWLTTWNKDGEEYMTDFPQKLRPVRKNWWYRWDDSSKVYRYTFSVNRKLYEQMAKYGEDIYPFWRLPKFMDVTYAYGYNLKKELVIPLERLYKTRQVGKIAYLCISNKERWIPVDWTEYNAGHLVFRYVRKGAFMRAATYENGTLCFVTDPFYVDKQNNEMCFSSLGEGVQDVVLYAKTNIEVEDFFRDRMIGGVFEGSNLPDFTERDTLFIIQSKPLRLNTVVKSWSDKEYRYIRYVGPPGSGCNVSEIIFYGKNDTVPLSGRIIGTPGCYQRDGTHEYTNAFDGKTWTSFDYLTADGGWTGLDLGKKMRIDRIVYAPRNRDNYVRCGDIYELYYCDKEWKSVGKMRAVSDSLLFCDIPKDALLLLRNHTRGVDERPFIYKNGVQIWK</sequence>
<name>K5BVB5_9BACE</name>
<evidence type="ECO:0000313" key="2">
    <source>
        <dbReference type="Proteomes" id="UP000007995"/>
    </source>
</evidence>
<evidence type="ECO:0008006" key="3">
    <source>
        <dbReference type="Google" id="ProtNLM"/>
    </source>
</evidence>
<dbReference type="OrthoDB" id="679512at2"/>
<dbReference type="EMBL" id="AGXW01000002">
    <property type="protein sequence ID" value="EKJ92492.1"/>
    <property type="molecule type" value="Genomic_DNA"/>
</dbReference>
<organism evidence="1 2">
    <name type="scientific">Bacteroides finegoldii CL09T03C10</name>
    <dbReference type="NCBI Taxonomy" id="997888"/>
    <lineage>
        <taxon>Bacteria</taxon>
        <taxon>Pseudomonadati</taxon>
        <taxon>Bacteroidota</taxon>
        <taxon>Bacteroidia</taxon>
        <taxon>Bacteroidales</taxon>
        <taxon>Bacteroidaceae</taxon>
        <taxon>Bacteroides</taxon>
    </lineage>
</organism>
<dbReference type="PANTHER" id="PTHR35532:SF5">
    <property type="entry name" value="CARBOHYDRATE-BINDING DOMAIN-CONTAINING PROTEIN"/>
    <property type="match status" value="1"/>
</dbReference>
<dbReference type="RefSeq" id="WP_007760928.1">
    <property type="nucleotide sequence ID" value="NZ_AKBZ01000005.1"/>
</dbReference>
<accession>K5BVB5</accession>
<evidence type="ECO:0000313" key="1">
    <source>
        <dbReference type="EMBL" id="EKJ92492.1"/>
    </source>
</evidence>
<comment type="caution">
    <text evidence="1">The sequence shown here is derived from an EMBL/GenBank/DDBJ whole genome shotgun (WGS) entry which is preliminary data.</text>
</comment>
<dbReference type="Proteomes" id="UP000007995">
    <property type="component" value="Unassembled WGS sequence"/>
</dbReference>
<dbReference type="HOGENOM" id="CLU_014876_0_0_10"/>
<dbReference type="AlphaFoldDB" id="K5BVB5"/>
<gene>
    <name evidence="1" type="ORF">HMPREF1057_01327</name>
</gene>
<proteinExistence type="predicted"/>
<protein>
    <recommendedName>
        <fullName evidence="3">Peptide-N(4)-(N-acetyl-beta-glucosaminyl)asparagine amidase</fullName>
    </recommendedName>
</protein>
<dbReference type="Gene3D" id="2.60.120.260">
    <property type="entry name" value="Galactose-binding domain-like"/>
    <property type="match status" value="2"/>
</dbReference>
<dbReference type="InterPro" id="IPR038765">
    <property type="entry name" value="Papain-like_cys_pep_sf"/>
</dbReference>